<dbReference type="OMA" id="ANHIDRS"/>
<evidence type="ECO:0000313" key="2">
    <source>
        <dbReference type="Proteomes" id="UP000472265"/>
    </source>
</evidence>
<reference evidence="1" key="2">
    <citation type="submission" date="2025-08" db="UniProtKB">
        <authorList>
            <consortium name="Ensembl"/>
        </authorList>
    </citation>
    <scope>IDENTIFICATION</scope>
</reference>
<evidence type="ECO:0008006" key="3">
    <source>
        <dbReference type="Google" id="ProtNLM"/>
    </source>
</evidence>
<dbReference type="InterPro" id="IPR036691">
    <property type="entry name" value="Endo/exonu/phosph_ase_sf"/>
</dbReference>
<proteinExistence type="predicted"/>
<dbReference type="Proteomes" id="UP000472265">
    <property type="component" value="Chromosome 23"/>
</dbReference>
<reference evidence="1" key="1">
    <citation type="submission" date="2021-04" db="EMBL/GenBank/DDBJ databases">
        <authorList>
            <consortium name="Wellcome Sanger Institute Data Sharing"/>
        </authorList>
    </citation>
    <scope>NUCLEOTIDE SEQUENCE [LARGE SCALE GENOMIC DNA]</scope>
</reference>
<dbReference type="InParanoid" id="A0A671V0Y6"/>
<dbReference type="AlphaFoldDB" id="A0A671V0Y6"/>
<reference evidence="1" key="3">
    <citation type="submission" date="2025-09" db="UniProtKB">
        <authorList>
            <consortium name="Ensembl"/>
        </authorList>
    </citation>
    <scope>IDENTIFICATION</scope>
</reference>
<dbReference type="SUPFAM" id="SSF56219">
    <property type="entry name" value="DNase I-like"/>
    <property type="match status" value="1"/>
</dbReference>
<keyword evidence="2" id="KW-1185">Reference proteome</keyword>
<sequence>VLKEGRWVAIDVDIMGRRCSLVNIYAPNTDSPEFFYNLHAVIQSMGNTDIIIGGDFNQVRHNTLDRSGNMGRSRNIQKSQIAIDTISEELGLVDVWRLMHPQEREYTFFSQSPYIIF</sequence>
<dbReference type="GeneTree" id="ENSGT01050000245377"/>
<evidence type="ECO:0000313" key="1">
    <source>
        <dbReference type="Ensembl" id="ENSSAUP00010020362.1"/>
    </source>
</evidence>
<organism evidence="1 2">
    <name type="scientific">Sparus aurata</name>
    <name type="common">Gilthead sea bream</name>
    <dbReference type="NCBI Taxonomy" id="8175"/>
    <lineage>
        <taxon>Eukaryota</taxon>
        <taxon>Metazoa</taxon>
        <taxon>Chordata</taxon>
        <taxon>Craniata</taxon>
        <taxon>Vertebrata</taxon>
        <taxon>Euteleostomi</taxon>
        <taxon>Actinopterygii</taxon>
        <taxon>Neopterygii</taxon>
        <taxon>Teleostei</taxon>
        <taxon>Neoteleostei</taxon>
        <taxon>Acanthomorphata</taxon>
        <taxon>Eupercaria</taxon>
        <taxon>Spariformes</taxon>
        <taxon>Sparidae</taxon>
        <taxon>Sparus</taxon>
    </lineage>
</organism>
<accession>A0A671V0Y6</accession>
<protein>
    <recommendedName>
        <fullName evidence="3">Endonuclease/exonuclease/phosphatase domain-containing protein</fullName>
    </recommendedName>
</protein>
<name>A0A671V0Y6_SPAAU</name>
<dbReference type="Gene3D" id="3.60.10.10">
    <property type="entry name" value="Endonuclease/exonuclease/phosphatase"/>
    <property type="match status" value="1"/>
</dbReference>
<dbReference type="Ensembl" id="ENSSAUT00010021519.1">
    <property type="protein sequence ID" value="ENSSAUP00010020362.1"/>
    <property type="gene ID" value="ENSSAUG00010009079.1"/>
</dbReference>